<evidence type="ECO:0000313" key="1">
    <source>
        <dbReference type="EMBL" id="KAL0440074.1"/>
    </source>
</evidence>
<dbReference type="PANTHER" id="PTHR11439:SF463">
    <property type="entry name" value="REVERSE TRANSCRIPTASE TY1_COPIA-TYPE DOMAIN-CONTAINING PROTEIN"/>
    <property type="match status" value="1"/>
</dbReference>
<reference evidence="1" key="2">
    <citation type="journal article" date="2024" name="Plant">
        <title>Genomic evolution and insights into agronomic trait innovations of Sesamum species.</title>
        <authorList>
            <person name="Miao H."/>
            <person name="Wang L."/>
            <person name="Qu L."/>
            <person name="Liu H."/>
            <person name="Sun Y."/>
            <person name="Le M."/>
            <person name="Wang Q."/>
            <person name="Wei S."/>
            <person name="Zheng Y."/>
            <person name="Lin W."/>
            <person name="Duan Y."/>
            <person name="Cao H."/>
            <person name="Xiong S."/>
            <person name="Wang X."/>
            <person name="Wei L."/>
            <person name="Li C."/>
            <person name="Ma Q."/>
            <person name="Ju M."/>
            <person name="Zhao R."/>
            <person name="Li G."/>
            <person name="Mu C."/>
            <person name="Tian Q."/>
            <person name="Mei H."/>
            <person name="Zhang T."/>
            <person name="Gao T."/>
            <person name="Zhang H."/>
        </authorList>
    </citation>
    <scope>NUCLEOTIDE SEQUENCE</scope>
    <source>
        <strain evidence="1">KEN1</strain>
    </source>
</reference>
<accession>A0AAW2WED4</accession>
<dbReference type="PANTHER" id="PTHR11439">
    <property type="entry name" value="GAG-POL-RELATED RETROTRANSPOSON"/>
    <property type="match status" value="1"/>
</dbReference>
<reference evidence="1" key="1">
    <citation type="submission" date="2020-06" db="EMBL/GenBank/DDBJ databases">
        <authorList>
            <person name="Li T."/>
            <person name="Hu X."/>
            <person name="Zhang T."/>
            <person name="Song X."/>
            <person name="Zhang H."/>
            <person name="Dai N."/>
            <person name="Sheng W."/>
            <person name="Hou X."/>
            <person name="Wei L."/>
        </authorList>
    </citation>
    <scope>NUCLEOTIDE SEQUENCE</scope>
    <source>
        <strain evidence="1">KEN1</strain>
        <tissue evidence="1">Leaf</tissue>
    </source>
</reference>
<proteinExistence type="predicted"/>
<comment type="caution">
    <text evidence="1">The sequence shown here is derived from an EMBL/GenBank/DDBJ whole genome shotgun (WGS) entry which is preliminary data.</text>
</comment>
<sequence length="85" mass="9754">MIDATSDAISLRRILRDAEQHQEGPTKILCDDMSTIGMTKNSIFHARSKHIELHHHFIRNCVSNLKIYLEFVNTNEQLADGFTKS</sequence>
<dbReference type="EMBL" id="JACGWN010000008">
    <property type="protein sequence ID" value="KAL0440074.1"/>
    <property type="molecule type" value="Genomic_DNA"/>
</dbReference>
<name>A0AAW2WED4_9LAMI</name>
<gene>
    <name evidence="1" type="ORF">Slati_2490400</name>
</gene>
<dbReference type="AlphaFoldDB" id="A0AAW2WED4"/>
<dbReference type="CDD" id="cd09272">
    <property type="entry name" value="RNase_HI_RT_Ty1"/>
    <property type="match status" value="1"/>
</dbReference>
<protein>
    <submittedName>
        <fullName evidence="1">Copia protein</fullName>
    </submittedName>
</protein>
<organism evidence="1">
    <name type="scientific">Sesamum latifolium</name>
    <dbReference type="NCBI Taxonomy" id="2727402"/>
    <lineage>
        <taxon>Eukaryota</taxon>
        <taxon>Viridiplantae</taxon>
        <taxon>Streptophyta</taxon>
        <taxon>Embryophyta</taxon>
        <taxon>Tracheophyta</taxon>
        <taxon>Spermatophyta</taxon>
        <taxon>Magnoliopsida</taxon>
        <taxon>eudicotyledons</taxon>
        <taxon>Gunneridae</taxon>
        <taxon>Pentapetalae</taxon>
        <taxon>asterids</taxon>
        <taxon>lamiids</taxon>
        <taxon>Lamiales</taxon>
        <taxon>Pedaliaceae</taxon>
        <taxon>Sesamum</taxon>
    </lineage>
</organism>